<evidence type="ECO:0000256" key="2">
    <source>
        <dbReference type="SAM" id="MobiDB-lite"/>
    </source>
</evidence>
<evidence type="ECO:0000313" key="3">
    <source>
        <dbReference type="EnsemblPlants" id="Kaladp0100s0008.1.v1.1"/>
    </source>
</evidence>
<evidence type="ECO:0000313" key="4">
    <source>
        <dbReference type="Proteomes" id="UP000594263"/>
    </source>
</evidence>
<feature type="compositionally biased region" description="Polar residues" evidence="2">
    <location>
        <begin position="163"/>
        <end position="176"/>
    </location>
</feature>
<keyword evidence="4" id="KW-1185">Reference proteome</keyword>
<protein>
    <recommendedName>
        <fullName evidence="1">HVA22-like protein</fullName>
    </recommendedName>
</protein>
<dbReference type="Pfam" id="PF03134">
    <property type="entry name" value="TB2_DP1_HVA22"/>
    <property type="match status" value="1"/>
</dbReference>
<dbReference type="AlphaFoldDB" id="A0A7N0V417"/>
<comment type="similarity">
    <text evidence="1">Belongs to the DP1 family.</text>
</comment>
<sequence length="306" mass="33803">MIGSILTRGLVMVLGYAYPAFECYKTVEKNRPQIEELRFWCQYWILVAILTVTERIGDVFISWVPMYSEAKLAFYIYLWYPKTRGTTYIYDSFFKPYMEKHEIEIDRSLLELRTRAGGIAIVYWQTSASFVKTRIFDILQFVAAQSTIRPRPAEPDQGPAKVSRTTSGNSRLTENAQPETEEPPSPSPSTGSSQQSIEVEETVVVAPKTAPSAPNSPKPNPTLRRKSAVTVSPPPTETGAKVAVTGSTSTMVTVPTTVASPKGSNLPPKDTVMEDTLRITRAKLRKNRSTAGAGTSANEKNASVNI</sequence>
<dbReference type="InterPro" id="IPR004345">
    <property type="entry name" value="TB2_DP1_HVA22"/>
</dbReference>
<dbReference type="PANTHER" id="PTHR12300:SF117">
    <property type="entry name" value="LP05237P-RELATED"/>
    <property type="match status" value="1"/>
</dbReference>
<dbReference type="PANTHER" id="PTHR12300">
    <property type="entry name" value="HVA22-LIKE PROTEINS"/>
    <property type="match status" value="1"/>
</dbReference>
<name>A0A7N0V417_KALFE</name>
<feature type="region of interest" description="Disordered" evidence="2">
    <location>
        <begin position="283"/>
        <end position="306"/>
    </location>
</feature>
<dbReference type="Proteomes" id="UP000594263">
    <property type="component" value="Unplaced"/>
</dbReference>
<dbReference type="OMA" id="RAGDMAC"/>
<dbReference type="GO" id="GO:0016020">
    <property type="term" value="C:membrane"/>
    <property type="evidence" value="ECO:0007669"/>
    <property type="project" value="UniProtKB-SubCell"/>
</dbReference>
<reference evidence="3" key="1">
    <citation type="submission" date="2021-01" db="UniProtKB">
        <authorList>
            <consortium name="EnsemblPlants"/>
        </authorList>
    </citation>
    <scope>IDENTIFICATION</scope>
</reference>
<accession>A0A7N0V417</accession>
<feature type="region of interest" description="Disordered" evidence="2">
    <location>
        <begin position="150"/>
        <end position="248"/>
    </location>
</feature>
<feature type="compositionally biased region" description="Polar residues" evidence="2">
    <location>
        <begin position="289"/>
        <end position="306"/>
    </location>
</feature>
<dbReference type="EnsemblPlants" id="Kaladp0100s0008.1.v1.1">
    <property type="protein sequence ID" value="Kaladp0100s0008.1.v1.1"/>
    <property type="gene ID" value="Kaladp0100s0008.v1.1"/>
</dbReference>
<comment type="subcellular location">
    <subcellularLocation>
        <location evidence="1">Membrane</location>
        <topology evidence="1">Multi-pass membrane protein</topology>
    </subcellularLocation>
</comment>
<proteinExistence type="inferred from homology"/>
<evidence type="ECO:0000256" key="1">
    <source>
        <dbReference type="RuleBase" id="RU362006"/>
    </source>
</evidence>
<organism evidence="3 4">
    <name type="scientific">Kalanchoe fedtschenkoi</name>
    <name type="common">Lavender scallops</name>
    <name type="synonym">South American air plant</name>
    <dbReference type="NCBI Taxonomy" id="63787"/>
    <lineage>
        <taxon>Eukaryota</taxon>
        <taxon>Viridiplantae</taxon>
        <taxon>Streptophyta</taxon>
        <taxon>Embryophyta</taxon>
        <taxon>Tracheophyta</taxon>
        <taxon>Spermatophyta</taxon>
        <taxon>Magnoliopsida</taxon>
        <taxon>eudicotyledons</taxon>
        <taxon>Gunneridae</taxon>
        <taxon>Pentapetalae</taxon>
        <taxon>Saxifragales</taxon>
        <taxon>Crassulaceae</taxon>
        <taxon>Kalanchoe</taxon>
    </lineage>
</organism>
<dbReference type="Gramene" id="Kaladp0100s0008.1.v1.1">
    <property type="protein sequence ID" value="Kaladp0100s0008.1.v1.1"/>
    <property type="gene ID" value="Kaladp0100s0008.v1.1"/>
</dbReference>